<protein>
    <submittedName>
        <fullName evidence="1">Uncharacterized protein</fullName>
    </submittedName>
</protein>
<dbReference type="Proteomes" id="UP001209922">
    <property type="component" value="Unassembled WGS sequence"/>
</dbReference>
<reference evidence="1 2" key="1">
    <citation type="submission" date="2022-10" db="EMBL/GenBank/DDBJ databases">
        <title>Xanthomonas sp. H13-6.</title>
        <authorList>
            <person name="Liu X."/>
            <person name="Deng Z."/>
            <person name="Jiang Y."/>
            <person name="Yu T."/>
            <person name="Ai J."/>
        </authorList>
    </citation>
    <scope>NUCLEOTIDE SEQUENCE [LARGE SCALE GENOMIC DNA]</scope>
    <source>
        <strain evidence="1 2">H13-6</strain>
    </source>
</reference>
<comment type="caution">
    <text evidence="1">The sequence shown here is derived from an EMBL/GenBank/DDBJ whole genome shotgun (WGS) entry which is preliminary data.</text>
</comment>
<dbReference type="RefSeq" id="WP_265126135.1">
    <property type="nucleotide sequence ID" value="NZ_JAPCHY010000001.1"/>
</dbReference>
<evidence type="ECO:0000313" key="1">
    <source>
        <dbReference type="EMBL" id="MCW4471194.1"/>
    </source>
</evidence>
<keyword evidence="2" id="KW-1185">Reference proteome</keyword>
<organism evidence="1 2">
    <name type="scientific">Xanthomonas chitinilytica</name>
    <dbReference type="NCBI Taxonomy" id="2989819"/>
    <lineage>
        <taxon>Bacteria</taxon>
        <taxon>Pseudomonadati</taxon>
        <taxon>Pseudomonadota</taxon>
        <taxon>Gammaproteobacteria</taxon>
        <taxon>Lysobacterales</taxon>
        <taxon>Lysobacteraceae</taxon>
        <taxon>Xanthomonas</taxon>
    </lineage>
</organism>
<name>A0ABT3JRS4_9XANT</name>
<sequence>MTLKLRWKPASIRGRRRLSRSRSPGAERLTAQAMRSGCSQCFPAVAGSEVQPQPQAAQFQRFPVLQQACGLHRRE</sequence>
<gene>
    <name evidence="1" type="ORF">OK345_01550</name>
</gene>
<dbReference type="EMBL" id="JAPCHY010000001">
    <property type="protein sequence ID" value="MCW4471194.1"/>
    <property type="molecule type" value="Genomic_DNA"/>
</dbReference>
<evidence type="ECO:0000313" key="2">
    <source>
        <dbReference type="Proteomes" id="UP001209922"/>
    </source>
</evidence>
<accession>A0ABT3JRS4</accession>
<proteinExistence type="predicted"/>